<organism evidence="2 3">
    <name type="scientific">Parelaphostrongylus tenuis</name>
    <name type="common">Meningeal worm</name>
    <dbReference type="NCBI Taxonomy" id="148309"/>
    <lineage>
        <taxon>Eukaryota</taxon>
        <taxon>Metazoa</taxon>
        <taxon>Ecdysozoa</taxon>
        <taxon>Nematoda</taxon>
        <taxon>Chromadorea</taxon>
        <taxon>Rhabditida</taxon>
        <taxon>Rhabditina</taxon>
        <taxon>Rhabditomorpha</taxon>
        <taxon>Strongyloidea</taxon>
        <taxon>Metastrongylidae</taxon>
        <taxon>Parelaphostrongylus</taxon>
    </lineage>
</organism>
<sequence length="82" mass="9446">MEAANTKRKKKEGVEREEEREEWRNGGMEEWRNGGMKEWRNGGMEEWRKGGGGMIEATAPRHRCLHLARAPSNSRETGRSSC</sequence>
<dbReference type="EMBL" id="JAHQIW010000750">
    <property type="protein sequence ID" value="KAJ1349815.1"/>
    <property type="molecule type" value="Genomic_DNA"/>
</dbReference>
<protein>
    <submittedName>
        <fullName evidence="2">Uncharacterized protein</fullName>
    </submittedName>
</protein>
<accession>A0AAD5M0E2</accession>
<feature type="compositionally biased region" description="Basic and acidic residues" evidence="1">
    <location>
        <begin position="21"/>
        <end position="45"/>
    </location>
</feature>
<evidence type="ECO:0000313" key="3">
    <source>
        <dbReference type="Proteomes" id="UP001196413"/>
    </source>
</evidence>
<comment type="caution">
    <text evidence="2">The sequence shown here is derived from an EMBL/GenBank/DDBJ whole genome shotgun (WGS) entry which is preliminary data.</text>
</comment>
<keyword evidence="3" id="KW-1185">Reference proteome</keyword>
<feature type="region of interest" description="Disordered" evidence="1">
    <location>
        <begin position="1"/>
        <end position="45"/>
    </location>
</feature>
<reference evidence="2" key="1">
    <citation type="submission" date="2021-06" db="EMBL/GenBank/DDBJ databases">
        <title>Parelaphostrongylus tenuis whole genome reference sequence.</title>
        <authorList>
            <person name="Garwood T.J."/>
            <person name="Larsen P.A."/>
            <person name="Fountain-Jones N.M."/>
            <person name="Garbe J.R."/>
            <person name="Macchietto M.G."/>
            <person name="Kania S.A."/>
            <person name="Gerhold R.W."/>
            <person name="Richards J.E."/>
            <person name="Wolf T.M."/>
        </authorList>
    </citation>
    <scope>NUCLEOTIDE SEQUENCE</scope>
    <source>
        <strain evidence="2">MNPRO001-30</strain>
        <tissue evidence="2">Meninges</tissue>
    </source>
</reference>
<feature type="compositionally biased region" description="Basic residues" evidence="1">
    <location>
        <begin position="1"/>
        <end position="11"/>
    </location>
</feature>
<dbReference type="AlphaFoldDB" id="A0AAD5M0E2"/>
<evidence type="ECO:0000313" key="2">
    <source>
        <dbReference type="EMBL" id="KAJ1349815.1"/>
    </source>
</evidence>
<proteinExistence type="predicted"/>
<name>A0AAD5M0E2_PARTN</name>
<gene>
    <name evidence="2" type="ORF">KIN20_005468</name>
</gene>
<dbReference type="Proteomes" id="UP001196413">
    <property type="component" value="Unassembled WGS sequence"/>
</dbReference>
<evidence type="ECO:0000256" key="1">
    <source>
        <dbReference type="SAM" id="MobiDB-lite"/>
    </source>
</evidence>